<keyword evidence="1" id="KW-0159">Chromosome partition</keyword>
<comment type="caution">
    <text evidence="4">The sequence shown here is derived from an EMBL/GenBank/DDBJ whole genome shotgun (WGS) entry which is preliminary data.</text>
</comment>
<evidence type="ECO:0000259" key="3">
    <source>
        <dbReference type="SMART" id="SM00470"/>
    </source>
</evidence>
<feature type="domain" description="ParB-like N-terminal" evidence="3">
    <location>
        <begin position="23"/>
        <end position="121"/>
    </location>
</feature>
<sequence>MANEAEVLERPAQAGAAQAEPDIYVKCGLIDEGFNYRRKRSPQKDAELRADMKQRAAGDPRNALIYPVLLRILDNGRFQLIAGGRRTRQFREEWGDEAEIRARARRMTDVEATALMMAENGGREDPSVIEDAEGAARMLGYCNGDKDEAASRLGWKREKLDKRLALMNAHQAVRDAYLEEKIHQGHVEIFAALRQDVQQVVIEKILAHGKVPTVEQLKTLAEQALLSLEAAIFDKTACSGCQYNTGFQQAMFEQSFSGSRCTNKECYTKKTEAELEVRKAQLEETYQVVRIVRPGDNSTVIALSATDGKRPVGAEQLTACRTCGDFGACVSGVPDSLGKVYRGVCFNKQCNDEKVAAFRAATQQPSAPSSETSAQAPAEAGAGASEAKSGAAPSTKAESASAPKASPNSVRNQIREYREGVWRAVYQRAVLKLPVKDSRALLAALTAHHSSYLDGKAAVDAASKQIGSDLPTICTNTKKQLAAFLPLDQNQLAIVLQHLPAFVSSSMPIGDIVGYLKALDIKLEQHWRVNEAFFDVLTKTELDAVCDEIGLAKAAGKTYTSLKNGSKKDFVAGMLKVEGFEYLGAIPKLMRW</sequence>
<dbReference type="SUPFAM" id="SSF110849">
    <property type="entry name" value="ParB/Sulfiredoxin"/>
    <property type="match status" value="1"/>
</dbReference>
<dbReference type="NCBIfam" id="TIGR03734">
    <property type="entry name" value="PRTRC_parB"/>
    <property type="match status" value="1"/>
</dbReference>
<accession>A0A923MCR5</accession>
<dbReference type="InterPro" id="IPR003115">
    <property type="entry name" value="ParB_N"/>
</dbReference>
<dbReference type="PANTHER" id="PTHR33375:SF1">
    <property type="entry name" value="CHROMOSOME-PARTITIONING PROTEIN PARB-RELATED"/>
    <property type="match status" value="1"/>
</dbReference>
<dbReference type="GO" id="GO:0007059">
    <property type="term" value="P:chromosome segregation"/>
    <property type="evidence" value="ECO:0007669"/>
    <property type="project" value="UniProtKB-KW"/>
</dbReference>
<proteinExistence type="predicted"/>
<dbReference type="SUPFAM" id="SSF109709">
    <property type="entry name" value="KorB DNA-binding domain-like"/>
    <property type="match status" value="1"/>
</dbReference>
<dbReference type="EMBL" id="JACORU010000011">
    <property type="protein sequence ID" value="MBC5767590.1"/>
    <property type="molecule type" value="Genomic_DNA"/>
</dbReference>
<dbReference type="GO" id="GO:0005694">
    <property type="term" value="C:chromosome"/>
    <property type="evidence" value="ECO:0007669"/>
    <property type="project" value="TreeGrafter"/>
</dbReference>
<dbReference type="InterPro" id="IPR050336">
    <property type="entry name" value="Chromosome_partition/occlusion"/>
</dbReference>
<dbReference type="Pfam" id="PF02195">
    <property type="entry name" value="ParB_N"/>
    <property type="match status" value="1"/>
</dbReference>
<dbReference type="AlphaFoldDB" id="A0A923MCR5"/>
<feature type="region of interest" description="Disordered" evidence="2">
    <location>
        <begin position="361"/>
        <end position="411"/>
    </location>
</feature>
<dbReference type="InterPro" id="IPR041468">
    <property type="entry name" value="HTH_ParB/Spo0J"/>
</dbReference>
<dbReference type="InterPro" id="IPR036086">
    <property type="entry name" value="ParB/Sulfiredoxin_sf"/>
</dbReference>
<gene>
    <name evidence="4" type="ORF">H8R02_24205</name>
</gene>
<dbReference type="RefSeq" id="WP_187084073.1">
    <property type="nucleotide sequence ID" value="NZ_JACORU010000011.1"/>
</dbReference>
<dbReference type="Proteomes" id="UP000596827">
    <property type="component" value="Unassembled WGS sequence"/>
</dbReference>
<reference evidence="4" key="1">
    <citation type="submission" date="2020-08" db="EMBL/GenBank/DDBJ databases">
        <title>Ramlibacter sp. GTP1 16S ribosomal RNA gene genome sequencing and assembly.</title>
        <authorList>
            <person name="Kang M."/>
        </authorList>
    </citation>
    <scope>NUCLEOTIDE SEQUENCE</scope>
    <source>
        <strain evidence="4">GTP1</strain>
    </source>
</reference>
<feature type="compositionally biased region" description="Polar residues" evidence="2">
    <location>
        <begin position="361"/>
        <end position="370"/>
    </location>
</feature>
<dbReference type="InterPro" id="IPR022396">
    <property type="entry name" value="PRTRC_ParB"/>
</dbReference>
<keyword evidence="5" id="KW-1185">Reference proteome</keyword>
<dbReference type="SMART" id="SM00470">
    <property type="entry name" value="ParB"/>
    <property type="match status" value="1"/>
</dbReference>
<name>A0A923MCR5_9BURK</name>
<evidence type="ECO:0000313" key="4">
    <source>
        <dbReference type="EMBL" id="MBC5767590.1"/>
    </source>
</evidence>
<dbReference type="Gene3D" id="1.10.10.2830">
    <property type="match status" value="1"/>
</dbReference>
<evidence type="ECO:0000313" key="5">
    <source>
        <dbReference type="Proteomes" id="UP000596827"/>
    </source>
</evidence>
<evidence type="ECO:0000256" key="1">
    <source>
        <dbReference type="ARBA" id="ARBA00022829"/>
    </source>
</evidence>
<feature type="compositionally biased region" description="Low complexity" evidence="2">
    <location>
        <begin position="371"/>
        <end position="409"/>
    </location>
</feature>
<evidence type="ECO:0000256" key="2">
    <source>
        <dbReference type="SAM" id="MobiDB-lite"/>
    </source>
</evidence>
<dbReference type="PANTHER" id="PTHR33375">
    <property type="entry name" value="CHROMOSOME-PARTITIONING PROTEIN PARB-RELATED"/>
    <property type="match status" value="1"/>
</dbReference>
<protein>
    <submittedName>
        <fullName evidence="4">PRTRC system ParB family protein</fullName>
    </submittedName>
</protein>
<organism evidence="4 5">
    <name type="scientific">Ramlibacter albus</name>
    <dbReference type="NCBI Taxonomy" id="2079448"/>
    <lineage>
        <taxon>Bacteria</taxon>
        <taxon>Pseudomonadati</taxon>
        <taxon>Pseudomonadota</taxon>
        <taxon>Betaproteobacteria</taxon>
        <taxon>Burkholderiales</taxon>
        <taxon>Comamonadaceae</taxon>
        <taxon>Ramlibacter</taxon>
    </lineage>
</organism>
<dbReference type="Pfam" id="PF17762">
    <property type="entry name" value="HTH_ParB"/>
    <property type="match status" value="1"/>
</dbReference>